<dbReference type="Gene3D" id="2.160.20.10">
    <property type="entry name" value="Single-stranded right-handed beta-helix, Pectin lyase-like"/>
    <property type="match status" value="1"/>
</dbReference>
<dbReference type="Pfam" id="PF05048">
    <property type="entry name" value="NosD"/>
    <property type="match status" value="1"/>
</dbReference>
<dbReference type="InterPro" id="IPR012334">
    <property type="entry name" value="Pectin_lyas_fold"/>
</dbReference>
<organism evidence="3 4">
    <name type="scientific">Methylobrevis albus</name>
    <dbReference type="NCBI Taxonomy" id="2793297"/>
    <lineage>
        <taxon>Bacteria</taxon>
        <taxon>Pseudomonadati</taxon>
        <taxon>Pseudomonadota</taxon>
        <taxon>Alphaproteobacteria</taxon>
        <taxon>Hyphomicrobiales</taxon>
        <taxon>Pleomorphomonadaceae</taxon>
        <taxon>Methylobrevis</taxon>
    </lineage>
</organism>
<dbReference type="Proteomes" id="UP000631694">
    <property type="component" value="Unassembled WGS sequence"/>
</dbReference>
<comment type="caution">
    <text evidence="3">The sequence shown here is derived from an EMBL/GenBank/DDBJ whole genome shotgun (WGS) entry which is preliminary data.</text>
</comment>
<reference evidence="3" key="1">
    <citation type="submission" date="2020-12" db="EMBL/GenBank/DDBJ databases">
        <title>Methylobrevis albus sp. nov., isolated from fresh water lack sediment.</title>
        <authorList>
            <person name="Zou Q."/>
        </authorList>
    </citation>
    <scope>NUCLEOTIDE SEQUENCE</scope>
    <source>
        <strain evidence="3">L22</strain>
    </source>
</reference>
<dbReference type="AlphaFoldDB" id="A0A931MX94"/>
<evidence type="ECO:0000313" key="3">
    <source>
        <dbReference type="EMBL" id="MBH0236707.1"/>
    </source>
</evidence>
<evidence type="ECO:0000313" key="4">
    <source>
        <dbReference type="Proteomes" id="UP000631694"/>
    </source>
</evidence>
<dbReference type="SMART" id="SM00710">
    <property type="entry name" value="PbH1"/>
    <property type="match status" value="6"/>
</dbReference>
<keyword evidence="1" id="KW-0732">Signal</keyword>
<gene>
    <name evidence="3" type="ORF">I5731_02635</name>
</gene>
<keyword evidence="4" id="KW-1185">Reference proteome</keyword>
<evidence type="ECO:0000256" key="1">
    <source>
        <dbReference type="SAM" id="SignalP"/>
    </source>
</evidence>
<dbReference type="InterPro" id="IPR007742">
    <property type="entry name" value="NosD_dom"/>
</dbReference>
<protein>
    <submittedName>
        <fullName evidence="3">Right-handed parallel beta-helix repeat-containing protein</fullName>
    </submittedName>
</protein>
<dbReference type="InterPro" id="IPR011050">
    <property type="entry name" value="Pectin_lyase_fold/virulence"/>
</dbReference>
<accession>A0A931MX94</accession>
<dbReference type="EMBL" id="JADZLT010000040">
    <property type="protein sequence ID" value="MBH0236707.1"/>
    <property type="molecule type" value="Genomic_DNA"/>
</dbReference>
<evidence type="ECO:0000259" key="2">
    <source>
        <dbReference type="Pfam" id="PF05048"/>
    </source>
</evidence>
<feature type="chain" id="PRO_5036966696" evidence="1">
    <location>
        <begin position="22"/>
        <end position="488"/>
    </location>
</feature>
<proteinExistence type="predicted"/>
<dbReference type="SUPFAM" id="SSF51126">
    <property type="entry name" value="Pectin lyase-like"/>
    <property type="match status" value="1"/>
</dbReference>
<name>A0A931MX94_9HYPH</name>
<feature type="signal peptide" evidence="1">
    <location>
        <begin position="1"/>
        <end position="21"/>
    </location>
</feature>
<dbReference type="RefSeq" id="WP_197309809.1">
    <property type="nucleotide sequence ID" value="NZ_JADZLT010000040.1"/>
</dbReference>
<feature type="domain" description="Periplasmic copper-binding protein NosD beta helix" evidence="2">
    <location>
        <begin position="138"/>
        <end position="284"/>
    </location>
</feature>
<dbReference type="InterPro" id="IPR006626">
    <property type="entry name" value="PbH1"/>
</dbReference>
<sequence length="488" mass="51397">MTLRRSLIPLVLLALPLTSHAVAQSAVVEGTVASVTSTPFSADPTGTTDSSAAFQNCLNTYKVCRVPTGIYIVRNVTMNSGNSLIGEGSADYGVVDATTTAIRPVLKSGLSTATTMIDVEDVSGGLISGLMLDCEVPRGDLQSSSISGLSGGSQFLTVDRVTIVHCAAGIGYIDSNKYTGGARILNSTFGDNWRGISNMIDSFVDNSDFANNIEGIWMGGGSNANTIANSRFEWNNDYGIHVYNMSWHNSLVNSFFDRNGKSGIRIYNSGNFAIANNTFNRNGASKDSDPTLRSHILLDGAKDVTIMGGLAGVGKDDPQNNQPPTGNLTPDYIIAYGSTPSSNITIAGFTTSGQYNEDNNPSGSYVVAPIYGNPPISGYRVTSSGFINAAVETGIQVVDGTNRATARKLTADNNVIAYSHTSLASTSLDRCIVGRRIAINNASANTIRVYGFTSSETVSGAGGVTQAPATVALYVCTAVNQWNRWLSD</sequence>